<evidence type="ECO:0000259" key="5">
    <source>
        <dbReference type="PROSITE" id="PS51918"/>
    </source>
</evidence>
<accession>A0ABY1CA97</accession>
<evidence type="ECO:0000256" key="4">
    <source>
        <dbReference type="ARBA" id="ARBA00023014"/>
    </source>
</evidence>
<evidence type="ECO:0000256" key="2">
    <source>
        <dbReference type="ARBA" id="ARBA00022723"/>
    </source>
</evidence>
<dbReference type="InterPro" id="IPR006638">
    <property type="entry name" value="Elp3/MiaA/NifB-like_rSAM"/>
</dbReference>
<keyword evidence="2" id="KW-0479">Metal-binding</keyword>
<dbReference type="PANTHER" id="PTHR43524">
    <property type="entry name" value="RADICAL SAM SUPERFAMILY PROTEIN"/>
    <property type="match status" value="1"/>
</dbReference>
<evidence type="ECO:0000256" key="1">
    <source>
        <dbReference type="ARBA" id="ARBA00022691"/>
    </source>
</evidence>
<name>A0ABY1CA97_9FIRM</name>
<feature type="domain" description="Radical SAM core" evidence="5">
    <location>
        <begin position="56"/>
        <end position="272"/>
    </location>
</feature>
<dbReference type="InterPro" id="IPR058240">
    <property type="entry name" value="rSAM_sf"/>
</dbReference>
<gene>
    <name evidence="6" type="ORF">SAMN02745906_2448</name>
</gene>
<keyword evidence="7" id="KW-1185">Reference proteome</keyword>
<dbReference type="SFLD" id="SFLDG01067">
    <property type="entry name" value="SPASM/twitch_domain_containing"/>
    <property type="match status" value="1"/>
</dbReference>
<dbReference type="CDD" id="cd01335">
    <property type="entry name" value="Radical_SAM"/>
    <property type="match status" value="1"/>
</dbReference>
<protein>
    <submittedName>
        <fullName evidence="6">Radical SAM superfamily enzyme, MoaA/NifB/PqqE/SkfB family</fullName>
    </submittedName>
</protein>
<evidence type="ECO:0000313" key="6">
    <source>
        <dbReference type="EMBL" id="SET85477.1"/>
    </source>
</evidence>
<keyword evidence="4" id="KW-0411">Iron-sulfur</keyword>
<dbReference type="PANTHER" id="PTHR43524:SF1">
    <property type="entry name" value="RADICAL SAM SUPERFAMILY PROTEIN"/>
    <property type="match status" value="1"/>
</dbReference>
<dbReference type="PROSITE" id="PS51918">
    <property type="entry name" value="RADICAL_SAM"/>
    <property type="match status" value="1"/>
</dbReference>
<reference evidence="6 7" key="1">
    <citation type="submission" date="2016-10" db="EMBL/GenBank/DDBJ databases">
        <authorList>
            <person name="Varghese N."/>
            <person name="Submissions S."/>
        </authorList>
    </citation>
    <scope>NUCLEOTIDE SEQUENCE [LARGE SCALE GENOMIC DNA]</scope>
    <source>
        <strain evidence="6 7">ATCC 19403</strain>
    </source>
</reference>
<evidence type="ECO:0000256" key="3">
    <source>
        <dbReference type="ARBA" id="ARBA00023004"/>
    </source>
</evidence>
<sequence length="372" mass="41042">MNLNLEQYLNNGMERLIKDALRVTLKNPRQSAFFLQYAAAAQQAARRRLEFGQAGEHIPPFLIASITDNCNLHCSGCYAQANHTCNVSRELPVTMWERIFDEAETLGVSVIILAGGEPFLRQDVLKAAAKRKNLLFPVFTNGTLLDDAALELVSSHRNLVPVVSIEGDERATDLRRGQGVYKQTTETMCRLRRLGLIFGASVTVTSDNLEAVTDSAYIDNLKEMGCKVVFYVEYVPVERPDLALDDEDRRKLAARINEARSRQKGMIIISFPGDESESGGCLAAGRGFFHISASGNAEPCPFSPYSDVNLWNTSLGEALKSPLFTSLREEGLLTAAHTGGCVLFDQKEIVSQFVKKSGKLEGEPGLAFMQDR</sequence>
<dbReference type="EMBL" id="LT630003">
    <property type="protein sequence ID" value="SET85477.1"/>
    <property type="molecule type" value="Genomic_DNA"/>
</dbReference>
<dbReference type="Gene3D" id="3.20.20.70">
    <property type="entry name" value="Aldolase class I"/>
    <property type="match status" value="1"/>
</dbReference>
<dbReference type="Pfam" id="PF04055">
    <property type="entry name" value="Radical_SAM"/>
    <property type="match status" value="1"/>
</dbReference>
<dbReference type="SFLD" id="SFLDS00029">
    <property type="entry name" value="Radical_SAM"/>
    <property type="match status" value="1"/>
</dbReference>
<keyword evidence="3" id="KW-0408">Iron</keyword>
<dbReference type="InterPro" id="IPR007197">
    <property type="entry name" value="rSAM"/>
</dbReference>
<dbReference type="Proteomes" id="UP000198970">
    <property type="component" value="Chromosome I"/>
</dbReference>
<keyword evidence="1" id="KW-0949">S-adenosyl-L-methionine</keyword>
<evidence type="ECO:0000313" key="7">
    <source>
        <dbReference type="Proteomes" id="UP000198970"/>
    </source>
</evidence>
<dbReference type="SMART" id="SM00729">
    <property type="entry name" value="Elp3"/>
    <property type="match status" value="1"/>
</dbReference>
<dbReference type="SUPFAM" id="SSF102114">
    <property type="entry name" value="Radical SAM enzymes"/>
    <property type="match status" value="1"/>
</dbReference>
<organism evidence="6 7">
    <name type="scientific">Lacrimispora sphenoides JCM 1415</name>
    <dbReference type="NCBI Taxonomy" id="1297793"/>
    <lineage>
        <taxon>Bacteria</taxon>
        <taxon>Bacillati</taxon>
        <taxon>Bacillota</taxon>
        <taxon>Clostridia</taxon>
        <taxon>Lachnospirales</taxon>
        <taxon>Lachnospiraceae</taxon>
        <taxon>Lacrimispora</taxon>
    </lineage>
</organism>
<proteinExistence type="predicted"/>
<dbReference type="InterPro" id="IPR013785">
    <property type="entry name" value="Aldolase_TIM"/>
</dbReference>